<evidence type="ECO:0008006" key="5">
    <source>
        <dbReference type="Google" id="ProtNLM"/>
    </source>
</evidence>
<protein>
    <recommendedName>
        <fullName evidence="5">Histidine kinase domain-containing protein</fullName>
    </recommendedName>
</protein>
<dbReference type="SUPFAM" id="SSF55874">
    <property type="entry name" value="ATPase domain of HSP90 chaperone/DNA topoisomerase II/histidine kinase"/>
    <property type="match status" value="1"/>
</dbReference>
<evidence type="ECO:0000256" key="2">
    <source>
        <dbReference type="SAM" id="Phobius"/>
    </source>
</evidence>
<dbReference type="RefSeq" id="WP_239743559.1">
    <property type="nucleotide sequence ID" value="NZ_JACSYB010000001.1"/>
</dbReference>
<proteinExistence type="predicted"/>
<dbReference type="Proteomes" id="UP001139238">
    <property type="component" value="Unassembled WGS sequence"/>
</dbReference>
<dbReference type="InterPro" id="IPR036890">
    <property type="entry name" value="HATPase_C_sf"/>
</dbReference>
<evidence type="ECO:0000313" key="3">
    <source>
        <dbReference type="EMBL" id="MCG8148597.1"/>
    </source>
</evidence>
<dbReference type="EMBL" id="JACSYB010000001">
    <property type="protein sequence ID" value="MCG8148597.1"/>
    <property type="molecule type" value="Genomic_DNA"/>
</dbReference>
<comment type="caution">
    <text evidence="3">The sequence shown here is derived from an EMBL/GenBank/DDBJ whole genome shotgun (WGS) entry which is preliminary data.</text>
</comment>
<sequence>MKNLTFKVVSISFLISLSIFFVISYFSFLSYQTSMSRVLNIEKGIIGEFLPYKISAAMMNHESKETIQKMIDSNKRVFNIIITDCPLLSNECSNQKILFTQNNFNDTSLLKGESWFPLRNPPPLYSEKLLQNYKTGNFADKQTTNEGDVIGRVYVLERQDMKQRTLLNTLAFRINKWLERLKTGKFSNDAYMYDKNAGLSLLLFFIFCSLGWLQNKRTNEKLESTKSISQLREENSLLKNEQTQLSLNIASLQQYKEGQEEELRKLSLAKEGLIKEHETLIDKYNFILNYTMANKYLLESEFTAPLNNQIQKLNLIIEGLAKRVFYDTKDALHDINKAPILRDENIFLEQDIKILHDKLIKSRDTLQWTTDNVRKLTNLGIEKFNLKDELIDFFQKLPPMASADSIEISFTLDNDQPMFIVANPYHIRAIVKNVLYNSISALNDIKYIEYYSNPDEFKGNIAVSCGQFDSDYCYIQISDDAGGVPENFIENLYVSNEKVNPDSGKLEGNGSVIVNSYLSMYNAKVLKRNTENGFEVKFLFLINRDN</sequence>
<accession>A0A9X1UT86</accession>
<evidence type="ECO:0000256" key="1">
    <source>
        <dbReference type="SAM" id="Coils"/>
    </source>
</evidence>
<keyword evidence="1" id="KW-0175">Coiled coil</keyword>
<evidence type="ECO:0000313" key="4">
    <source>
        <dbReference type="Proteomes" id="UP001139238"/>
    </source>
</evidence>
<keyword evidence="2" id="KW-1133">Transmembrane helix</keyword>
<organism evidence="3 4">
    <name type="scientific">Moraxella tetraodonis</name>
    <dbReference type="NCBI Taxonomy" id="2767221"/>
    <lineage>
        <taxon>Bacteria</taxon>
        <taxon>Pseudomonadati</taxon>
        <taxon>Pseudomonadota</taxon>
        <taxon>Gammaproteobacteria</taxon>
        <taxon>Moraxellales</taxon>
        <taxon>Moraxellaceae</taxon>
        <taxon>Moraxella</taxon>
    </lineage>
</organism>
<keyword evidence="2" id="KW-0472">Membrane</keyword>
<keyword evidence="2" id="KW-0812">Transmembrane</keyword>
<dbReference type="Gene3D" id="3.30.565.10">
    <property type="entry name" value="Histidine kinase-like ATPase, C-terminal domain"/>
    <property type="match status" value="1"/>
</dbReference>
<feature type="transmembrane region" description="Helical" evidence="2">
    <location>
        <begin position="6"/>
        <end position="28"/>
    </location>
</feature>
<feature type="coiled-coil region" evidence="1">
    <location>
        <begin position="228"/>
        <end position="276"/>
    </location>
</feature>
<gene>
    <name evidence="3" type="ORF">H9W84_10755</name>
</gene>
<reference evidence="3" key="1">
    <citation type="submission" date="2021-08" db="EMBL/GenBank/DDBJ databases">
        <title>Complete genome sequence of Moraxella sp strain PS-22.</title>
        <authorList>
            <person name="Das S.K."/>
        </authorList>
    </citation>
    <scope>NUCLEOTIDE SEQUENCE</scope>
    <source>
        <strain evidence="3">PS-22</strain>
    </source>
</reference>
<name>A0A9X1UT86_9GAMM</name>
<keyword evidence="4" id="KW-1185">Reference proteome</keyword>
<dbReference type="AlphaFoldDB" id="A0A9X1UT86"/>